<evidence type="ECO:0000313" key="13">
    <source>
        <dbReference type="Proteomes" id="UP000241890"/>
    </source>
</evidence>
<dbReference type="InterPro" id="IPR023395">
    <property type="entry name" value="MCP_dom_sf"/>
</dbReference>
<dbReference type="GO" id="GO:0005743">
    <property type="term" value="C:mitochondrial inner membrane"/>
    <property type="evidence" value="ECO:0007669"/>
    <property type="project" value="UniProtKB-SubCell"/>
</dbReference>
<feature type="repeat" description="Solcar" evidence="10">
    <location>
        <begin position="1"/>
        <end position="99"/>
    </location>
</feature>
<sequence>MNDFLAGGAAALVSITIMHPVDVVKTRLQFQGEAASAGATAAAKGSAQPAQYRGVFSSLVKIARLEGVPGLYRGIMPAYGLQFTVTAVRFGIYGLSKTWFAEQDRAGGKDKDSGGTKTARNFVLAALSGACGGLLGAPFFALKTRAQVYSTASELAVGTQHAPQSSLRAALAEIYREEGMRGFFRGADAFVPRVVVYGAAQLGVYDLVKRLFMDNFGLKEGPLLHFSTAAVAASAAVTAIQPFDFLSARLMNQPVDPVTGRGALYNGFLDCAVKSVKAEGPQCLLKGGWANMCRMAPYTVIVLFLFEQFKPAFNFQKE</sequence>
<dbReference type="PROSITE" id="PS50920">
    <property type="entry name" value="SOLCAR"/>
    <property type="match status" value="3"/>
</dbReference>
<accession>A0A2R5H1S7</accession>
<proteinExistence type="inferred from homology"/>
<evidence type="ECO:0000313" key="12">
    <source>
        <dbReference type="EMBL" id="GBG34771.1"/>
    </source>
</evidence>
<evidence type="ECO:0000256" key="10">
    <source>
        <dbReference type="PROSITE-ProRule" id="PRU00282"/>
    </source>
</evidence>
<dbReference type="AlphaFoldDB" id="A0A2R5H1S7"/>
<keyword evidence="7" id="KW-1133">Transmembrane helix</keyword>
<dbReference type="Proteomes" id="UP000241890">
    <property type="component" value="Unassembled WGS sequence"/>
</dbReference>
<evidence type="ECO:0000256" key="7">
    <source>
        <dbReference type="ARBA" id="ARBA00022989"/>
    </source>
</evidence>
<dbReference type="InterPro" id="IPR018108">
    <property type="entry name" value="MCP_transmembrane"/>
</dbReference>
<name>A0A2R5H1S7_9STRA</name>
<evidence type="ECO:0000256" key="11">
    <source>
        <dbReference type="RuleBase" id="RU000488"/>
    </source>
</evidence>
<dbReference type="InterPro" id="IPR002067">
    <property type="entry name" value="MCP"/>
</dbReference>
<comment type="subcellular location">
    <subcellularLocation>
        <location evidence="1">Mitochondrion inner membrane</location>
        <topology evidence="1">Multi-pass membrane protein</topology>
    </subcellularLocation>
</comment>
<evidence type="ECO:0000256" key="3">
    <source>
        <dbReference type="ARBA" id="ARBA00022448"/>
    </source>
</evidence>
<dbReference type="OrthoDB" id="6703404at2759"/>
<feature type="repeat" description="Solcar" evidence="10">
    <location>
        <begin position="220"/>
        <end position="312"/>
    </location>
</feature>
<dbReference type="InterPro" id="IPR051508">
    <property type="entry name" value="Mito_Carrier_Antiporter"/>
</dbReference>
<keyword evidence="3 11" id="KW-0813">Transport</keyword>
<evidence type="ECO:0000256" key="8">
    <source>
        <dbReference type="ARBA" id="ARBA00023128"/>
    </source>
</evidence>
<dbReference type="PRINTS" id="PR00926">
    <property type="entry name" value="MITOCARRIER"/>
</dbReference>
<keyword evidence="6" id="KW-0999">Mitochondrion inner membrane</keyword>
<dbReference type="InParanoid" id="A0A2R5H1S7"/>
<dbReference type="PANTHER" id="PTHR45928:SF1">
    <property type="entry name" value="RE38146P"/>
    <property type="match status" value="1"/>
</dbReference>
<evidence type="ECO:0000256" key="5">
    <source>
        <dbReference type="ARBA" id="ARBA00022737"/>
    </source>
</evidence>
<keyword evidence="5" id="KW-0677">Repeat</keyword>
<evidence type="ECO:0000256" key="1">
    <source>
        <dbReference type="ARBA" id="ARBA00004448"/>
    </source>
</evidence>
<evidence type="ECO:0000256" key="6">
    <source>
        <dbReference type="ARBA" id="ARBA00022792"/>
    </source>
</evidence>
<keyword evidence="9 10" id="KW-0472">Membrane</keyword>
<keyword evidence="13" id="KW-1185">Reference proteome</keyword>
<evidence type="ECO:0000256" key="2">
    <source>
        <dbReference type="ARBA" id="ARBA00006375"/>
    </source>
</evidence>
<dbReference type="GO" id="GO:0055085">
    <property type="term" value="P:transmembrane transport"/>
    <property type="evidence" value="ECO:0007669"/>
    <property type="project" value="InterPro"/>
</dbReference>
<evidence type="ECO:0000256" key="4">
    <source>
        <dbReference type="ARBA" id="ARBA00022692"/>
    </source>
</evidence>
<evidence type="ECO:0000256" key="9">
    <source>
        <dbReference type="ARBA" id="ARBA00023136"/>
    </source>
</evidence>
<comment type="similarity">
    <text evidence="2 11">Belongs to the mitochondrial carrier (TC 2.A.29) family.</text>
</comment>
<feature type="repeat" description="Solcar" evidence="10">
    <location>
        <begin position="120"/>
        <end position="211"/>
    </location>
</feature>
<protein>
    <submittedName>
        <fullName evidence="12">Kidney mitochondrial carrier protein 1</fullName>
    </submittedName>
</protein>
<dbReference type="Gene3D" id="1.50.40.10">
    <property type="entry name" value="Mitochondrial carrier domain"/>
    <property type="match status" value="1"/>
</dbReference>
<dbReference type="Pfam" id="PF00153">
    <property type="entry name" value="Mito_carr"/>
    <property type="match status" value="3"/>
</dbReference>
<gene>
    <name evidence="12" type="ORF">FCC1311_109932</name>
</gene>
<keyword evidence="4 10" id="KW-0812">Transmembrane</keyword>
<keyword evidence="8" id="KW-0496">Mitochondrion</keyword>
<comment type="caution">
    <text evidence="12">The sequence shown here is derived from an EMBL/GenBank/DDBJ whole genome shotgun (WGS) entry which is preliminary data.</text>
</comment>
<dbReference type="SUPFAM" id="SSF103506">
    <property type="entry name" value="Mitochondrial carrier"/>
    <property type="match status" value="1"/>
</dbReference>
<organism evidence="12 13">
    <name type="scientific">Hondaea fermentalgiana</name>
    <dbReference type="NCBI Taxonomy" id="2315210"/>
    <lineage>
        <taxon>Eukaryota</taxon>
        <taxon>Sar</taxon>
        <taxon>Stramenopiles</taxon>
        <taxon>Bigyra</taxon>
        <taxon>Labyrinthulomycetes</taxon>
        <taxon>Thraustochytrida</taxon>
        <taxon>Thraustochytriidae</taxon>
        <taxon>Hondaea</taxon>
    </lineage>
</organism>
<dbReference type="EMBL" id="BEYU01000215">
    <property type="protein sequence ID" value="GBG34771.1"/>
    <property type="molecule type" value="Genomic_DNA"/>
</dbReference>
<reference evidence="12 13" key="1">
    <citation type="submission" date="2017-12" db="EMBL/GenBank/DDBJ databases">
        <title>Sequencing, de novo assembly and annotation of complete genome of a new Thraustochytrid species, strain FCC1311.</title>
        <authorList>
            <person name="Sedici K."/>
            <person name="Godart F."/>
            <person name="Aiese Cigliano R."/>
            <person name="Sanseverino W."/>
            <person name="Barakat M."/>
            <person name="Ortet P."/>
            <person name="Marechal E."/>
            <person name="Cagnac O."/>
            <person name="Amato A."/>
        </authorList>
    </citation>
    <scope>NUCLEOTIDE SEQUENCE [LARGE SCALE GENOMIC DNA]</scope>
</reference>
<dbReference type="PANTHER" id="PTHR45928">
    <property type="entry name" value="RE38146P"/>
    <property type="match status" value="1"/>
</dbReference>